<comment type="caution">
    <text evidence="1">The sequence shown here is derived from an EMBL/GenBank/DDBJ whole genome shotgun (WGS) entry which is preliminary data.</text>
</comment>
<dbReference type="SUPFAM" id="SSF48208">
    <property type="entry name" value="Six-hairpin glycosidases"/>
    <property type="match status" value="1"/>
</dbReference>
<keyword evidence="2" id="KW-1185">Reference proteome</keyword>
<gene>
    <name evidence="1" type="ORF">GCM10023143_07270</name>
</gene>
<sequence>MALGMLILQTGLCPAQSTGRLENDAYRITVLPDNAISLMVKGTTSTHRFAPVFMVMHRDDDPHLVIGSAKGLAFKVPAWKLLTGKGNTMDFFSISDTVSVSATRSSVSGNRLRWNFPQRPGFSLEAELYLPPGKEDPVIQYRMKANQSGWYSVGYTGAPQTDTGQVNAIWQPLIWQERRFPYMPFLSMEFMCSIPGTLVNSNGYTTGVVADPSEIPFRFSNIKNSRFGVLVRNPAGEAQPMLFAPVPGGDASHLQPGDTAGFRFRIIVRKDDLFDAYKYVAQHVMGFRDYRQNATCSLNETLENMIDYAMNDEYSGWNKELKAPDYATDVPGTVKAVSALHPLSIAMITDNKQVYTRRALPSIEYLISREKYLYSEDTAIKRQSPSHYLKGPAAEVSELAALYEMSGDRSPVFKHYAEDLYGKPRVLNLKMVSKGESWQNALALYRMNGKQEYLDKAKAGADEYIQQRITTPQTDFSDVHIETGGQFWTDFAPKWIDLLELYEATKEKRYLDAATKGAQLFVQYIWMEPTPPAGDVLINKEGNVGMYAHQNRLNPDPQPMKAPEQRVPAWRVAQTGLVSEAATTYTANRAVFLAHHAAYLLRLAYYTGDTYFRDIARAAIVGRYANFPGYSIMGEYTTLYGRPDYPLHSLREITYNNIYYNHIWPQITLLMDYLLSDVLTSSKGKIDFPDHYAQGYAYLQSKVYGDRPGTFYGDRNVRLWMPAKLIRMDNIQANYVAGYGNGNLYIALMNQSAEPQQVTLRLNPDLVPLDPARSYKVRIWQENKSAAPAVLRQGAVTVSLKPHGITALAIDGLRVTPEFTGTEQANTALPEQSYAISETPLGKVTGMILTMGASMTNAYIWLQATEKELKEVSLHYLKEGKWETVTDTAYPYEFSIPLTGDDADFSYRLEGIDVKGAPLKTETVRLRLK</sequence>
<name>A0ABP8FH17_9BACT</name>
<dbReference type="Gene3D" id="1.50.10.20">
    <property type="match status" value="1"/>
</dbReference>
<protein>
    <recommendedName>
        <fullName evidence="3">Alpha-L-rhamnosidase six-hairpin glycosidase domain-containing protein</fullName>
    </recommendedName>
</protein>
<evidence type="ECO:0000313" key="2">
    <source>
        <dbReference type="Proteomes" id="UP001501207"/>
    </source>
</evidence>
<organism evidence="1 2">
    <name type="scientific">Compostibacter hankyongensis</name>
    <dbReference type="NCBI Taxonomy" id="1007089"/>
    <lineage>
        <taxon>Bacteria</taxon>
        <taxon>Pseudomonadati</taxon>
        <taxon>Bacteroidota</taxon>
        <taxon>Chitinophagia</taxon>
        <taxon>Chitinophagales</taxon>
        <taxon>Chitinophagaceae</taxon>
        <taxon>Compostibacter</taxon>
    </lineage>
</organism>
<proteinExistence type="predicted"/>
<evidence type="ECO:0000313" key="1">
    <source>
        <dbReference type="EMBL" id="GAA4303617.1"/>
    </source>
</evidence>
<dbReference type="InterPro" id="IPR008928">
    <property type="entry name" value="6-hairpin_glycosidase_sf"/>
</dbReference>
<dbReference type="EMBL" id="BAABFN010000001">
    <property type="protein sequence ID" value="GAA4303617.1"/>
    <property type="molecule type" value="Genomic_DNA"/>
</dbReference>
<accession>A0ABP8FH17</accession>
<reference evidence="2" key="1">
    <citation type="journal article" date="2019" name="Int. J. Syst. Evol. Microbiol.">
        <title>The Global Catalogue of Microorganisms (GCM) 10K type strain sequencing project: providing services to taxonomists for standard genome sequencing and annotation.</title>
        <authorList>
            <consortium name="The Broad Institute Genomics Platform"/>
            <consortium name="The Broad Institute Genome Sequencing Center for Infectious Disease"/>
            <person name="Wu L."/>
            <person name="Ma J."/>
        </authorList>
    </citation>
    <scope>NUCLEOTIDE SEQUENCE [LARGE SCALE GENOMIC DNA]</scope>
    <source>
        <strain evidence="2">JCM 17664</strain>
    </source>
</reference>
<evidence type="ECO:0008006" key="3">
    <source>
        <dbReference type="Google" id="ProtNLM"/>
    </source>
</evidence>
<dbReference type="Proteomes" id="UP001501207">
    <property type="component" value="Unassembled WGS sequence"/>
</dbReference>